<keyword evidence="4 8" id="KW-0812">Transmembrane</keyword>
<comment type="subcellular location">
    <subcellularLocation>
        <location evidence="1">Cell inner membrane</location>
    </subcellularLocation>
</comment>
<dbReference type="Pfam" id="PF02470">
    <property type="entry name" value="MlaD"/>
    <property type="match status" value="3"/>
</dbReference>
<evidence type="ECO:0000256" key="3">
    <source>
        <dbReference type="ARBA" id="ARBA00022519"/>
    </source>
</evidence>
<feature type="domain" description="Mce/MlaD" evidence="9">
    <location>
        <begin position="59"/>
        <end position="149"/>
    </location>
</feature>
<evidence type="ECO:0000256" key="7">
    <source>
        <dbReference type="SAM" id="MobiDB-lite"/>
    </source>
</evidence>
<evidence type="ECO:0000313" key="10">
    <source>
        <dbReference type="EMBL" id="KPX49957.1"/>
    </source>
</evidence>
<accession>A0A0P9U5D8</accession>
<dbReference type="InterPro" id="IPR003399">
    <property type="entry name" value="Mce/MlaD"/>
</dbReference>
<reference evidence="10 11" key="1">
    <citation type="submission" date="2015-09" db="EMBL/GenBank/DDBJ databases">
        <title>Genome announcement of multiple Pseudomonas syringae strains.</title>
        <authorList>
            <person name="Thakur S."/>
            <person name="Wang P.W."/>
            <person name="Gong Y."/>
            <person name="Weir B.S."/>
            <person name="Guttman D.S."/>
        </authorList>
    </citation>
    <scope>NUCLEOTIDE SEQUENCE [LARGE SCALE GENOMIC DNA]</scope>
    <source>
        <strain evidence="10 11">ICMP4531</strain>
    </source>
</reference>
<evidence type="ECO:0000256" key="2">
    <source>
        <dbReference type="ARBA" id="ARBA00022475"/>
    </source>
</evidence>
<dbReference type="GO" id="GO:0005886">
    <property type="term" value="C:plasma membrane"/>
    <property type="evidence" value="ECO:0007669"/>
    <property type="project" value="UniProtKB-SubCell"/>
</dbReference>
<dbReference type="PANTHER" id="PTHR30462:SF0">
    <property type="entry name" value="INTERMEMBRANE TRANSPORT PROTEIN YEBT"/>
    <property type="match status" value="1"/>
</dbReference>
<dbReference type="Proteomes" id="UP000050557">
    <property type="component" value="Unassembled WGS sequence"/>
</dbReference>
<organism evidence="10 11">
    <name type="scientific">Pseudomonas syringae pv. helianthi</name>
    <dbReference type="NCBI Taxonomy" id="251654"/>
    <lineage>
        <taxon>Bacteria</taxon>
        <taxon>Pseudomonadati</taxon>
        <taxon>Pseudomonadota</taxon>
        <taxon>Gammaproteobacteria</taxon>
        <taxon>Pseudomonadales</taxon>
        <taxon>Pseudomonadaceae</taxon>
        <taxon>Pseudomonas</taxon>
    </lineage>
</organism>
<protein>
    <submittedName>
        <fullName evidence="10">PqiB family protein</fullName>
    </submittedName>
</protein>
<evidence type="ECO:0000259" key="9">
    <source>
        <dbReference type="Pfam" id="PF02470"/>
    </source>
</evidence>
<name>A0A0P9U5D8_9PSED</name>
<keyword evidence="3" id="KW-0997">Cell inner membrane</keyword>
<evidence type="ECO:0000256" key="8">
    <source>
        <dbReference type="SAM" id="Phobius"/>
    </source>
</evidence>
<evidence type="ECO:0000313" key="11">
    <source>
        <dbReference type="Proteomes" id="UP000050557"/>
    </source>
</evidence>
<evidence type="ECO:0000256" key="4">
    <source>
        <dbReference type="ARBA" id="ARBA00022692"/>
    </source>
</evidence>
<feature type="domain" description="Mce/MlaD" evidence="9">
    <location>
        <begin position="304"/>
        <end position="408"/>
    </location>
</feature>
<keyword evidence="2" id="KW-1003">Cell membrane</keyword>
<dbReference type="InterPro" id="IPR051800">
    <property type="entry name" value="PqiA-PqiB_transport"/>
</dbReference>
<gene>
    <name evidence="10" type="ORF">ALO68_03980</name>
</gene>
<evidence type="ECO:0000256" key="1">
    <source>
        <dbReference type="ARBA" id="ARBA00004533"/>
    </source>
</evidence>
<evidence type="ECO:0000256" key="5">
    <source>
        <dbReference type="ARBA" id="ARBA00022989"/>
    </source>
</evidence>
<keyword evidence="5 8" id="KW-1133">Transmembrane helix</keyword>
<feature type="transmembrane region" description="Helical" evidence="8">
    <location>
        <begin position="37"/>
        <end position="56"/>
    </location>
</feature>
<proteinExistence type="predicted"/>
<feature type="domain" description="Mce/MlaD" evidence="9">
    <location>
        <begin position="174"/>
        <end position="234"/>
    </location>
</feature>
<dbReference type="EMBL" id="LJQM01000014">
    <property type="protein sequence ID" value="KPX49957.1"/>
    <property type="molecule type" value="Genomic_DNA"/>
</dbReference>
<sequence length="562" mass="60917">MWVPERKKCLIAQVALLRCRSAPSGAKPKRFGLSPVWLVPVIAALICLSLLINSALSKGPRIFISFQSAEGLEAHKTKVKVKNVVIGEVSAVALSKDRTGVVVTVDLNDDARPFTAQDSMFWVVRPRIGTQGVTGVDTLLSGSFIAADSGTSTHMKKHFVGQESPPPLTFGVKGTRFTLHAQNMGSLDVGSPVYYRRIQVGQLVACRLADDGKGVDAEIFINAPNDRFVTTDTRFWNASGIGMTVDADGLKIKTESVSTVLAGGVAFVEPDYSAHAPRAAEHARFNLFEDQQKALSPPDGEPGYIRMMFSQSLRGLEVNSPVEFMGINLGRVVSVDLDYDAARQSFSSIVGAVIYPDRLGMANEKIVRTLGTADDSRTAQLIADFVKRGLRAQPRSASLLTGQLYISLGFIANAAPAQFDVNARPLIIPTVPGELEKMQEQVQLIVEKVGKLPLHEIAGHLDGSLNEAQKTFKLFNTDVMPELRSVLAQSRSTVAIAGATLAEDSPVRQQVNRTMDEVQRTARSVRVLTDYISRNPEALIRGRSQQDEPGVYPAANPAPRSD</sequence>
<keyword evidence="6 8" id="KW-0472">Membrane</keyword>
<evidence type="ECO:0000256" key="6">
    <source>
        <dbReference type="ARBA" id="ARBA00023136"/>
    </source>
</evidence>
<dbReference type="PATRIC" id="fig|251654.3.peg.5296"/>
<comment type="caution">
    <text evidence="10">The sequence shown here is derived from an EMBL/GenBank/DDBJ whole genome shotgun (WGS) entry which is preliminary data.</text>
</comment>
<feature type="region of interest" description="Disordered" evidence="7">
    <location>
        <begin position="541"/>
        <end position="562"/>
    </location>
</feature>
<dbReference type="PANTHER" id="PTHR30462">
    <property type="entry name" value="INTERMEMBRANE TRANSPORT PROTEIN PQIB-RELATED"/>
    <property type="match status" value="1"/>
</dbReference>
<dbReference type="AlphaFoldDB" id="A0A0P9U5D8"/>